<keyword evidence="1" id="KW-0472">Membrane</keyword>
<keyword evidence="1" id="KW-0812">Transmembrane</keyword>
<dbReference type="AlphaFoldDB" id="F5YJN4"/>
<dbReference type="STRING" id="545694.TREPR_3377"/>
<dbReference type="HOGENOM" id="CLU_3174472_0_0_12"/>
<reference evidence="3" key="1">
    <citation type="submission" date="2009-12" db="EMBL/GenBank/DDBJ databases">
        <title>Complete sequence of Treponema primitia strain ZAS-2.</title>
        <authorList>
            <person name="Tetu S.G."/>
            <person name="Matson E."/>
            <person name="Ren Q."/>
            <person name="Seshadri R."/>
            <person name="Elbourne L."/>
            <person name="Hassan K.A."/>
            <person name="Durkin A."/>
            <person name="Radune D."/>
            <person name="Mohamoud Y."/>
            <person name="Shay R."/>
            <person name="Jin S."/>
            <person name="Zhang X."/>
            <person name="Lucey K."/>
            <person name="Ballor N.R."/>
            <person name="Ottesen E."/>
            <person name="Rosenthal R."/>
            <person name="Allen A."/>
            <person name="Leadbetter J.R."/>
            <person name="Paulsen I.T."/>
        </authorList>
    </citation>
    <scope>NUCLEOTIDE SEQUENCE [LARGE SCALE GENOMIC DNA]</scope>
    <source>
        <strain evidence="3">ATCC BAA-887 / DSM 12427 / ZAS-2</strain>
    </source>
</reference>
<evidence type="ECO:0000313" key="2">
    <source>
        <dbReference type="EMBL" id="AEF86071.1"/>
    </source>
</evidence>
<gene>
    <name evidence="2" type="ordered locus">TREPR_3377</name>
</gene>
<feature type="transmembrane region" description="Helical" evidence="1">
    <location>
        <begin position="21"/>
        <end position="46"/>
    </location>
</feature>
<accession>F5YJN4</accession>
<reference evidence="2 3" key="2">
    <citation type="journal article" date="2011" name="ISME J.">
        <title>RNA-seq reveals cooperative metabolic interactions between two termite-gut spirochete species in co-culture.</title>
        <authorList>
            <person name="Rosenthal A.Z."/>
            <person name="Matson E.G."/>
            <person name="Eldar A."/>
            <person name="Leadbetter J.R."/>
        </authorList>
    </citation>
    <scope>NUCLEOTIDE SEQUENCE [LARGE SCALE GENOMIC DNA]</scope>
    <source>
        <strain evidence="3">ATCC BAA-887 / DSM 12427 / ZAS-2</strain>
    </source>
</reference>
<name>F5YJN4_TREPZ</name>
<dbReference type="Proteomes" id="UP000009223">
    <property type="component" value="Chromosome"/>
</dbReference>
<dbReference type="EMBL" id="CP001843">
    <property type="protein sequence ID" value="AEF86071.1"/>
    <property type="molecule type" value="Genomic_DNA"/>
</dbReference>
<organism evidence="2 3">
    <name type="scientific">Treponema primitia (strain ATCC BAA-887 / DSM 12427 / ZAS-2)</name>
    <dbReference type="NCBI Taxonomy" id="545694"/>
    <lineage>
        <taxon>Bacteria</taxon>
        <taxon>Pseudomonadati</taxon>
        <taxon>Spirochaetota</taxon>
        <taxon>Spirochaetia</taxon>
        <taxon>Spirochaetales</taxon>
        <taxon>Treponemataceae</taxon>
        <taxon>Treponema</taxon>
    </lineage>
</organism>
<keyword evidence="3" id="KW-1185">Reference proteome</keyword>
<evidence type="ECO:0000256" key="1">
    <source>
        <dbReference type="SAM" id="Phobius"/>
    </source>
</evidence>
<dbReference type="KEGG" id="tpi:TREPR_3377"/>
<sequence>MAGMSKNTVKRVNFQNTILRIVIVAALFPVKIIIIYYFLLILRGILS</sequence>
<evidence type="ECO:0000313" key="3">
    <source>
        <dbReference type="Proteomes" id="UP000009223"/>
    </source>
</evidence>
<keyword evidence="1" id="KW-1133">Transmembrane helix</keyword>
<protein>
    <submittedName>
        <fullName evidence="2">Uncharacterized protein</fullName>
    </submittedName>
</protein>
<proteinExistence type="predicted"/>